<organism evidence="11 12">
    <name type="scientific">Thecamonas trahens ATCC 50062</name>
    <dbReference type="NCBI Taxonomy" id="461836"/>
    <lineage>
        <taxon>Eukaryota</taxon>
        <taxon>Apusozoa</taxon>
        <taxon>Apusomonadida</taxon>
        <taxon>Apusomonadidae</taxon>
        <taxon>Thecamonas</taxon>
    </lineage>
</organism>
<dbReference type="SUPFAM" id="SSF49899">
    <property type="entry name" value="Concanavalin A-like lectins/glucanases"/>
    <property type="match status" value="1"/>
</dbReference>
<evidence type="ECO:0000259" key="8">
    <source>
        <dbReference type="PROSITE" id="PS50135"/>
    </source>
</evidence>
<dbReference type="GeneID" id="25569920"/>
<dbReference type="CDD" id="cd19671">
    <property type="entry name" value="UBR-box_UBR4_5_6_7"/>
    <property type="match status" value="1"/>
</dbReference>
<evidence type="ECO:0000259" key="10">
    <source>
        <dbReference type="PROSITE" id="PS50237"/>
    </source>
</evidence>
<name>A0A0L0DF57_THETB</name>
<feature type="region of interest" description="Disordered" evidence="7">
    <location>
        <begin position="3028"/>
        <end position="3055"/>
    </location>
</feature>
<dbReference type="SMART" id="SM00291">
    <property type="entry name" value="ZnF_ZZ"/>
    <property type="match status" value="2"/>
</dbReference>
<dbReference type="InterPro" id="IPR003877">
    <property type="entry name" value="SPRY_dom"/>
</dbReference>
<dbReference type="InterPro" id="IPR044736">
    <property type="entry name" value="Gid1/RanBPM/SPLA_SPRY"/>
</dbReference>
<dbReference type="Gene3D" id="3.30.2160.10">
    <property type="entry name" value="Hect, E3 ligase catalytic domain"/>
    <property type="match status" value="1"/>
</dbReference>
<keyword evidence="2 6" id="KW-0863">Zinc-finger</keyword>
<dbReference type="PROSITE" id="PS50237">
    <property type="entry name" value="HECT"/>
    <property type="match status" value="1"/>
</dbReference>
<dbReference type="InterPro" id="IPR035983">
    <property type="entry name" value="Hect_E3_ubiquitin_ligase"/>
</dbReference>
<dbReference type="Gene3D" id="3.30.2410.10">
    <property type="entry name" value="Hect, E3 ligase catalytic domain"/>
    <property type="match status" value="1"/>
</dbReference>
<dbReference type="Pfam" id="PF00569">
    <property type="entry name" value="ZZ"/>
    <property type="match status" value="1"/>
</dbReference>
<evidence type="ECO:0000259" key="9">
    <source>
        <dbReference type="PROSITE" id="PS50188"/>
    </source>
</evidence>
<feature type="compositionally biased region" description="Low complexity" evidence="7">
    <location>
        <begin position="618"/>
        <end position="627"/>
    </location>
</feature>
<feature type="domain" description="ZZ-type" evidence="8">
    <location>
        <begin position="3468"/>
        <end position="3523"/>
    </location>
</feature>
<feature type="compositionally biased region" description="Acidic residues" evidence="7">
    <location>
        <begin position="2753"/>
        <end position="2770"/>
    </location>
</feature>
<dbReference type="InterPro" id="IPR013320">
    <property type="entry name" value="ConA-like_dom_sf"/>
</dbReference>
<evidence type="ECO:0000256" key="7">
    <source>
        <dbReference type="SAM" id="MobiDB-lite"/>
    </source>
</evidence>
<dbReference type="PROSITE" id="PS50135">
    <property type="entry name" value="ZF_ZZ_2"/>
    <property type="match status" value="2"/>
</dbReference>
<dbReference type="GO" id="GO:0004842">
    <property type="term" value="F:ubiquitin-protein transferase activity"/>
    <property type="evidence" value="ECO:0007669"/>
    <property type="project" value="InterPro"/>
</dbReference>
<dbReference type="InterPro" id="IPR000433">
    <property type="entry name" value="Znf_ZZ"/>
</dbReference>
<dbReference type="CDD" id="cd12885">
    <property type="entry name" value="SPRY_RanBP_like"/>
    <property type="match status" value="1"/>
</dbReference>
<feature type="domain" description="HECT" evidence="10">
    <location>
        <begin position="3735"/>
        <end position="4082"/>
    </location>
</feature>
<feature type="compositionally biased region" description="Acidic residues" evidence="7">
    <location>
        <begin position="628"/>
        <end position="637"/>
    </location>
</feature>
<evidence type="ECO:0000313" key="12">
    <source>
        <dbReference type="Proteomes" id="UP000054408"/>
    </source>
</evidence>
<dbReference type="InterPro" id="IPR042469">
    <property type="entry name" value="HECTD3"/>
</dbReference>
<feature type="domain" description="ZZ-type" evidence="8">
    <location>
        <begin position="3391"/>
        <end position="3447"/>
    </location>
</feature>
<dbReference type="Gene3D" id="3.90.1750.10">
    <property type="entry name" value="Hect, E3 ligase catalytic domains"/>
    <property type="match status" value="1"/>
</dbReference>
<feature type="compositionally biased region" description="Low complexity" evidence="7">
    <location>
        <begin position="1191"/>
        <end position="1203"/>
    </location>
</feature>
<feature type="active site" description="Glycyl thioester intermediate" evidence="5">
    <location>
        <position position="4048"/>
    </location>
</feature>
<feature type="region of interest" description="Disordered" evidence="7">
    <location>
        <begin position="2778"/>
        <end position="2803"/>
    </location>
</feature>
<reference evidence="11 12" key="1">
    <citation type="submission" date="2010-05" db="EMBL/GenBank/DDBJ databases">
        <title>The Genome Sequence of Thecamonas trahens ATCC 50062.</title>
        <authorList>
            <consortium name="The Broad Institute Genome Sequencing Platform"/>
            <person name="Russ C."/>
            <person name="Cuomo C."/>
            <person name="Shea T."/>
            <person name="Young S.K."/>
            <person name="Zeng Q."/>
            <person name="Koehrsen M."/>
            <person name="Haas B."/>
            <person name="Borodovsky M."/>
            <person name="Guigo R."/>
            <person name="Alvarado L."/>
            <person name="Berlin A."/>
            <person name="Bochicchio J."/>
            <person name="Borenstein D."/>
            <person name="Chapman S."/>
            <person name="Chen Z."/>
            <person name="Freedman E."/>
            <person name="Gellesch M."/>
            <person name="Goldberg J."/>
            <person name="Griggs A."/>
            <person name="Gujja S."/>
            <person name="Heilman E."/>
            <person name="Heiman D."/>
            <person name="Hepburn T."/>
            <person name="Howarth C."/>
            <person name="Jen D."/>
            <person name="Larson L."/>
            <person name="Mehta T."/>
            <person name="Park D."/>
            <person name="Pearson M."/>
            <person name="Roberts A."/>
            <person name="Saif S."/>
            <person name="Shenoy N."/>
            <person name="Sisk P."/>
            <person name="Stolte C."/>
            <person name="Sykes S."/>
            <person name="Thomson T."/>
            <person name="Walk T."/>
            <person name="White J."/>
            <person name="Yandava C."/>
            <person name="Burger G."/>
            <person name="Gray M.W."/>
            <person name="Holland P.W.H."/>
            <person name="King N."/>
            <person name="Lang F.B.F."/>
            <person name="Roger A.J."/>
            <person name="Ruiz-Trillo I."/>
            <person name="Lander E."/>
            <person name="Nusbaum C."/>
        </authorList>
    </citation>
    <scope>NUCLEOTIDE SEQUENCE [LARGE SCALE GENOMIC DNA]</scope>
    <source>
        <strain evidence="11 12">ATCC 50062</strain>
    </source>
</reference>
<dbReference type="GO" id="GO:0008270">
    <property type="term" value="F:zinc ion binding"/>
    <property type="evidence" value="ECO:0007669"/>
    <property type="project" value="UniProtKB-KW"/>
</dbReference>
<keyword evidence="12" id="KW-1185">Reference proteome</keyword>
<evidence type="ECO:0008006" key="13">
    <source>
        <dbReference type="Google" id="ProtNLM"/>
    </source>
</evidence>
<dbReference type="Pfam" id="PF00632">
    <property type="entry name" value="HECT"/>
    <property type="match status" value="1"/>
</dbReference>
<feature type="region of interest" description="Disordered" evidence="7">
    <location>
        <begin position="153"/>
        <end position="182"/>
    </location>
</feature>
<protein>
    <recommendedName>
        <fullName evidence="13">UBR-type domain-containing protein</fullName>
    </recommendedName>
</protein>
<evidence type="ECO:0000256" key="4">
    <source>
        <dbReference type="ARBA" id="ARBA00022833"/>
    </source>
</evidence>
<dbReference type="STRING" id="461836.A0A0L0DF57"/>
<dbReference type="InterPro" id="IPR043136">
    <property type="entry name" value="B30.2/SPRY_sf"/>
</dbReference>
<dbReference type="Pfam" id="PF00622">
    <property type="entry name" value="SPRY"/>
    <property type="match status" value="1"/>
</dbReference>
<keyword evidence="4" id="KW-0862">Zinc</keyword>
<dbReference type="SMART" id="SM00119">
    <property type="entry name" value="HECTc"/>
    <property type="match status" value="1"/>
</dbReference>
<dbReference type="PROSITE" id="PS50188">
    <property type="entry name" value="B302_SPRY"/>
    <property type="match status" value="1"/>
</dbReference>
<gene>
    <name evidence="11" type="ORF">AMSG_12005</name>
</gene>
<evidence type="ECO:0000256" key="5">
    <source>
        <dbReference type="PROSITE-ProRule" id="PRU00104"/>
    </source>
</evidence>
<keyword evidence="1" id="KW-0479">Metal-binding</keyword>
<feature type="region of interest" description="Disordered" evidence="7">
    <location>
        <begin position="2751"/>
        <end position="2770"/>
    </location>
</feature>
<dbReference type="OrthoDB" id="239701at2759"/>
<feature type="compositionally biased region" description="Acidic residues" evidence="7">
    <location>
        <begin position="2674"/>
        <end position="2687"/>
    </location>
</feature>
<dbReference type="Proteomes" id="UP000054408">
    <property type="component" value="Unassembled WGS sequence"/>
</dbReference>
<dbReference type="eggNOG" id="KOG1477">
    <property type="taxonomic scope" value="Eukaryota"/>
</dbReference>
<dbReference type="eggNOG" id="KOG1426">
    <property type="taxonomic scope" value="Eukaryota"/>
</dbReference>
<feature type="region of interest" description="Disordered" evidence="7">
    <location>
        <begin position="618"/>
        <end position="646"/>
    </location>
</feature>
<dbReference type="Gene3D" id="3.30.60.90">
    <property type="match status" value="2"/>
</dbReference>
<evidence type="ECO:0000256" key="3">
    <source>
        <dbReference type="ARBA" id="ARBA00022786"/>
    </source>
</evidence>
<sequence>MGTTVSKTLTTAVGTTAAEKRSSNATWEKRLAACRDDDLKWLSEDLLHRILESENILREHVPEAESSTSTSVDELEFERVRAVSTSDGSDGAGLPNLVGLVASSGVTNIIDAQLARLVAHAATWSSAFQEVTQARYAIVLRVLTSVTNQSRRLELANDSDGSGEGGEGSPEDAASKLNPLPDANRPQANLGMQIAIKVFLSVVANTDPSGAAPAVEQLLALVSGSKVLDLANEDDDFLDALVAWLVAVLDADAVPEALATGAATALLTLAAFTGFQGRMLDAMARLVAHPAASDVAPAYVDALTKISAFKTSLELGTLANSSPLAHLAFNADLASELKGKALSADARASVVSDGAYLYIHDARGLLKVGTGLQGSAPGHVYYADRKFYPDAHLWLSVIAGSLYVRSAALSDNAVFEVYDTADLASPHRIVTPSDLLITTSDPQMATLASSAFVPEYDWKTAALAAKNTTCSSSTGGFGMHFNCQSCNYARVCAACAAECHKGHNLVMDANESYSYCNCAARALDADPRPCRTRPLPHWGTLSAASPSWSDGRYLYILTLRPKPDDLVAREERRLAKWRAKRAKIFAKADAKLAASRNAAAGTDAGASSSAAAAAAADSDTADLPADTDAADDIDDTASDGSLDRFEIDGSRARPRRDITLARKAGNDLSADQQELELWESGTRYVIVVVDPLDSFHLVDVKRLDIERAGSNLPLESLGRFSFYSNGSILVVQQVADFNPPKPPTGAFSNSLGGFGGGSSSQPNLTITSFDLSCKGVTLGAPDEVNKFSNALLTTANVPTDAGLSASAYDYVNNMIWAYSSMHLRCVPYKNATPPPLFRFPAPPAEGHSHDFVHSSDDALAHPAFALPSDQQSSIRTGTAIVRTLALLDQHAADHAQRLALTGSTALSAAALSAPFALHIAPATFVALLNLARALHSSILEAAPGPRSALIQPVYGLGATLRLLAANLSRLLDVGRRCPASTPNNILVDLHGLLLAMLETTLSDPELHADAYVPIASAVWEDQQLFLLLAVLDPASVEDRELPVNLPTDNAHATGSALRAFAGAVIASDSTAVLNALLGRLALNSNASLLICPAGASSGAAIDRTIIINLVEQALASFDDSLAAAIAAGPHASPAAAPQPAPAGRALLAFLKGLIQRVSSFTTQLADAAAKLKTAKEAAASDKSAKAKADSGAESGADAAASSETADDDAPPSLAERAAALEDAEYEKNVLVDACVGVVASVLDAGTTALHKLRTSLDSISLDAAEAVLAASLVGRVFPVLTALLGTLSSTIGVQAPLMAPLVRVLREFSPVAAAFEANTAAEAEYNAGRAYRQSGGAVRVVESAHPYTANTDEDFSVRIPGAHALEITFSSQSNLQYNDMLTLYLKRGHKSRFRRFESYGAFQETRVIVPGDAVYFHFKSQSQSYGDYGFKATVTPQLKAEAPLELPWMLDTFKSLGYVAGKYAAMLVAAKPQMEVPPSLAHWRASPLLSGGLSSIMLRANPDAARGDARYDLAPLRAVLEASTAQLPAIPPAFAETPQAETDVFTSFLGAFVAQGELPLGANATPDALPAKLNAWILNNSSVQVFLAREPRAAAYNRATRAIIAGILRHSGLVKEVHALATAVEAGADTFTATKPPQHLVMVWKIASKARRFLMGLARPQAELPSAMVAAAASSPADDAAPADGDAAADKAKADAAAKSNARVSFDSYVEAMAAVEDRMRFLLDAAPAATHLLYALSSRPETPKSTAAKSRWDALRTSVTSRVGAVGTESDSVVAALKDLAKLSESVVEFAKTAQLAALPLSIFVDLLADARQCGKARVFGISAYTALLADGGEFGSVSQDVLSHLSAALNTTAMPQSGAAHGKTYPHYLNSVEIAGTAIATQIGTAFSALLATLVAMLRNVNTPPATKLLILDALALEYKRADYPMLVKAQVFPALGEVMKATRKYRGYTPPPDAARGASSLPAVLRRVNASAWAVFQLISLLVFAPNDRAAASGAASAPAGGLGLGSKQLRSAAFDAVLAELSSSADEIEAAATTGSHDPELNSSVYDLLTLLFTWADTASHQLIHPRLQRLLARIMAVGAPALQRMTLRLFRKVLARHSPDDVVENLFAADEHLLDSLLTTAGQSFVLAPAGPPAPGVADVAPAGDGVAADFGWRSGFVHFVVGLEAMYALRTLLAARPWAAALVPRLLAALDADSETAPLAALAVLGGSLDVPRIGARIAVAIGAGIREFGTIVTCAPESPTLTAVLDSDVEAGKLSKYSINDVELVPETELSQAALGFVDANVTVDAIARLALAPPASDATPAAALTQALALKALGRLLSDSRFLTAFLSQPSRLAALLDVMRTADGDPRFSSVESEERLLTSVLQAVQSADARVVGSATQDPSSDPPPTFQPRYAFVPHSKFPQGIDMGAANADLVQISADGVVEYLGSGRGQTDIGLIKGDAVVPHAVDMYYFEVSILHEGADGRVSIGLVPDGKTVPGTLGALYGSYALQGESGKKMSYKCKGYDGTGKEYANAASSGDVLGLLYDVQNGCIHFTISGNDFGVAFKQLKGRFRPAVGIASPGARVLVNFGQLPFRYAADGRTMPTKNSLGTARTREDKAAILLAVGFEPWLVDAALSQSALFDEPSDALYCWCAERFGRSREAVEAEAAAAAAAATAAAAAADSDGADGDVGDGVDADADGKATPPTAVKTASDVDTLSEYSDEDAEPAVNEGDNRANNYLVKEVKPQLLMADVVPGMYLSVDPDYEVDGEDDDDKDSDGDAELVAADDAMLGQSGGSEPGKGKDEVGDTDAGAGNALAQLPFESTRGQTGTVLAVDSASRGVLLAVYQVETGRMLLGWYPVRSLVYPSPLVDDPLTWVLAGEGAALAAGAARRLQGLYARSAVVAAMVAWEPQVSPLTMDAGVGSDENLLALLSATAYADLAAMPDQSSSDPGAYLYADAESSDAIALREATAKLVKNCVAAMDGPSARKLWGWLVVQAHQLTADRLDLEIGAWLYLYLFDALKVFEAKLAGADNLAEGDEATGKGKADVETPADDADAGAADDAAELSEEDARKAATTLAEFAALDEAYTLPPVEKTLAQLGLDSVELEDKASRRSAEALRLLRLLVSRRRAMRLLAQVDQIALARTRALMYRTLTLMFEADEVFGRLPRVSVLQKAIASLTQSFYNSSQMTLEQQAKSGMSATLADLLRRVREKNDAVSRAEAWLANVKSMKERAKAGAKVEVDECVADQQVRDLARVLGVNELVSSRYASTGTSLHLLGELVDVMYERRKVPVKFALRAWPAAQLVERKVVSSSHPYEAGRVKDMVVIADASTVQVKFHPKCATMQSDVLQFSETAHFGPYGSTYSGKFGQYASSGVAFSANGDRMYYQFNAAAGSQLHGQSCQVCSLGQMRGTRYSCISCRSCELCEECEANLEETQAHPTSHMFLKIQRPTTNWYARESLPCPPIDTEAPRTHTGIACDGCGASPIEGDLYKCAQCGAYYLCSACEERATELDHDVDHVFIKIRMARTSPETYSFFRALPNMYEDGMTWGYEFVVSGILKQRALLNSLGTAMPDILAWLETDAQEWKPALDHELVRYAVAVAEKADTNVSMLPLDALEPDEEALQSCPGLRGVTLDVLRNRFSLLLMFNELVKGALASVDLSLVNAEWSTAHRLCQLKGLIFPEHKEQIFNDMVSSRGSRSRQASVTVDRTAAAVTSDDQVVPLESTMFMQIYTGLASATNDMLRQSQQAWQVQFQGEGSIDAGGPYRESITQMCAELTAGEPVGLFLPCANAKFAVGQNREKIVPNPGAATPAKLEQFEFVGKLMGIALRTKNPLALDLPSLVWKRLVFTVPSRSDIDLIDQMCCQVLDSVINIEAEGVTADTFGDVITEMFTTVSADGRTVELVEGGADVPVTWDNRAEWADAVLNYRLHEFDRQIAAIGRGLAALVPAHLFSLFTWQELELMVCGRAEIDIKFLKQNTVYQGCAATDAHIVMFWEVLESFSQEERRLFIRFVWGRSRLPTSSANWKQKFTITAFAGGHAGDDHLPNSHVCFNSIELPRYSTKDIMAAKIRYAMSTCMSIDLDFVVR</sequence>
<feature type="region of interest" description="Disordered" evidence="7">
    <location>
        <begin position="1182"/>
        <end position="1211"/>
    </location>
</feature>
<dbReference type="EMBL" id="GL349462">
    <property type="protein sequence ID" value="KNC50776.1"/>
    <property type="molecule type" value="Genomic_DNA"/>
</dbReference>
<dbReference type="SMART" id="SM00449">
    <property type="entry name" value="SPRY"/>
    <property type="match status" value="1"/>
</dbReference>
<dbReference type="PANTHER" id="PTHR46654">
    <property type="entry name" value="E3 UBIQUITIN-PROTEIN LIGASE HECTD3"/>
    <property type="match status" value="1"/>
</dbReference>
<dbReference type="InterPro" id="IPR000569">
    <property type="entry name" value="HECT_dom"/>
</dbReference>
<dbReference type="RefSeq" id="XP_013756827.1">
    <property type="nucleotide sequence ID" value="XM_013901373.1"/>
</dbReference>
<feature type="domain" description="B30.2/SPRY" evidence="9">
    <location>
        <begin position="2391"/>
        <end position="2583"/>
    </location>
</feature>
<dbReference type="PANTHER" id="PTHR46654:SF1">
    <property type="entry name" value="E3 UBIQUITIN-PROTEIN LIGASE HECTD3"/>
    <property type="match status" value="1"/>
</dbReference>
<keyword evidence="3 5" id="KW-0833">Ubl conjugation pathway</keyword>
<dbReference type="CDD" id="cd02340">
    <property type="entry name" value="ZZ_NBR1_like"/>
    <property type="match status" value="1"/>
</dbReference>
<feature type="region of interest" description="Disordered" evidence="7">
    <location>
        <begin position="2672"/>
        <end position="2724"/>
    </location>
</feature>
<dbReference type="SUPFAM" id="SSF56204">
    <property type="entry name" value="Hect, E3 ligase catalytic domain"/>
    <property type="match status" value="1"/>
</dbReference>
<evidence type="ECO:0000256" key="2">
    <source>
        <dbReference type="ARBA" id="ARBA00022771"/>
    </source>
</evidence>
<evidence type="ECO:0000256" key="1">
    <source>
        <dbReference type="ARBA" id="ARBA00022723"/>
    </source>
</evidence>
<dbReference type="Gene3D" id="2.60.120.920">
    <property type="match status" value="1"/>
</dbReference>
<dbReference type="SUPFAM" id="SSF57850">
    <property type="entry name" value="RING/U-box"/>
    <property type="match status" value="2"/>
</dbReference>
<dbReference type="InterPro" id="IPR043145">
    <property type="entry name" value="Znf_ZZ_sf"/>
</dbReference>
<evidence type="ECO:0000313" key="11">
    <source>
        <dbReference type="EMBL" id="KNC50776.1"/>
    </source>
</evidence>
<dbReference type="InterPro" id="IPR001870">
    <property type="entry name" value="B30.2/SPRY"/>
</dbReference>
<evidence type="ECO:0000256" key="6">
    <source>
        <dbReference type="PROSITE-ProRule" id="PRU00228"/>
    </source>
</evidence>
<accession>A0A0L0DF57</accession>
<proteinExistence type="predicted"/>